<dbReference type="InterPro" id="IPR006680">
    <property type="entry name" value="Amidohydro-rel"/>
</dbReference>
<dbReference type="SUPFAM" id="SSF51556">
    <property type="entry name" value="Metallo-dependent hydrolases"/>
    <property type="match status" value="1"/>
</dbReference>
<gene>
    <name evidence="2" type="ORF">PSALAMII_LOCUS8002</name>
</gene>
<dbReference type="EMBL" id="CAJVPD010000259">
    <property type="protein sequence ID" value="CAG8404134.1"/>
    <property type="molecule type" value="Genomic_DNA"/>
</dbReference>
<comment type="caution">
    <text evidence="2">The sequence shown here is derived from an EMBL/GenBank/DDBJ whole genome shotgun (WGS) entry which is preliminary data.</text>
</comment>
<dbReference type="AlphaFoldDB" id="A0A9W4NQD7"/>
<sequence>MNLAGMWDTHIHCFDPERYPFKSTRKYTPAPARLNDLLKNCESTRLVLVQASIEDGYQGLVAHLQRIHSEHPHLLARGTICMDEDWETLTDKDFDFLQSVGVRSCRVHGVHVPSPLSIEEQIRQFARSYPAQRFGWSLSAQLPLAVWASLENVILHDRELSSLTIIADHNGCATPTDIGSAELDAFVNLLQSERFYVKVSALYRRCAKSIYHMQPIIHQFATLAPQSLLWGSDWPHVDSSNGSLQAPNVNKIKAERVDDVSGERLVLQSWLTDKQWTAMLIDNPNRLFAL</sequence>
<dbReference type="PANTHER" id="PTHR35563">
    <property type="entry name" value="BARREL METAL-DEPENDENT HYDROLASE, PUTATIVE (AFU_ORTHOLOGUE AFUA_1G16240)-RELATED"/>
    <property type="match status" value="1"/>
</dbReference>
<protein>
    <recommendedName>
        <fullName evidence="1">Amidohydrolase-related domain-containing protein</fullName>
    </recommendedName>
</protein>
<accession>A0A9W4NQD7</accession>
<evidence type="ECO:0000313" key="2">
    <source>
        <dbReference type="EMBL" id="CAG8404134.1"/>
    </source>
</evidence>
<dbReference type="Pfam" id="PF04909">
    <property type="entry name" value="Amidohydro_2"/>
    <property type="match status" value="1"/>
</dbReference>
<dbReference type="InterPro" id="IPR052358">
    <property type="entry name" value="Aro_Compnd_Degr_Hydrolases"/>
</dbReference>
<name>A0A9W4NQD7_9EURO</name>
<feature type="domain" description="Amidohydrolase-related" evidence="1">
    <location>
        <begin position="7"/>
        <end position="289"/>
    </location>
</feature>
<evidence type="ECO:0000259" key="1">
    <source>
        <dbReference type="Pfam" id="PF04909"/>
    </source>
</evidence>
<dbReference type="PANTHER" id="PTHR35563:SF2">
    <property type="entry name" value="BARREL METAL-DEPENDENT HYDROLASE, PUTATIVE (AFU_ORTHOLOGUE AFUA_1G16240)-RELATED"/>
    <property type="match status" value="1"/>
</dbReference>
<dbReference type="OrthoDB" id="27683at2759"/>
<evidence type="ECO:0000313" key="3">
    <source>
        <dbReference type="Proteomes" id="UP001152592"/>
    </source>
</evidence>
<dbReference type="InterPro" id="IPR032466">
    <property type="entry name" value="Metal_Hydrolase"/>
</dbReference>
<dbReference type="Gene3D" id="3.20.20.140">
    <property type="entry name" value="Metal-dependent hydrolases"/>
    <property type="match status" value="1"/>
</dbReference>
<dbReference type="Proteomes" id="UP001152592">
    <property type="component" value="Unassembled WGS sequence"/>
</dbReference>
<dbReference type="GO" id="GO:0016787">
    <property type="term" value="F:hydrolase activity"/>
    <property type="evidence" value="ECO:0007669"/>
    <property type="project" value="InterPro"/>
</dbReference>
<organism evidence="2 3">
    <name type="scientific">Penicillium salamii</name>
    <dbReference type="NCBI Taxonomy" id="1612424"/>
    <lineage>
        <taxon>Eukaryota</taxon>
        <taxon>Fungi</taxon>
        <taxon>Dikarya</taxon>
        <taxon>Ascomycota</taxon>
        <taxon>Pezizomycotina</taxon>
        <taxon>Eurotiomycetes</taxon>
        <taxon>Eurotiomycetidae</taxon>
        <taxon>Eurotiales</taxon>
        <taxon>Aspergillaceae</taxon>
        <taxon>Penicillium</taxon>
    </lineage>
</organism>
<reference evidence="2" key="1">
    <citation type="submission" date="2021-07" db="EMBL/GenBank/DDBJ databases">
        <authorList>
            <person name="Branca A.L. A."/>
        </authorList>
    </citation>
    <scope>NUCLEOTIDE SEQUENCE</scope>
</reference>
<proteinExistence type="predicted"/>